<dbReference type="SMART" id="SM00220">
    <property type="entry name" value="S_TKc"/>
    <property type="match status" value="1"/>
</dbReference>
<evidence type="ECO:0000256" key="1">
    <source>
        <dbReference type="PROSITE-ProRule" id="PRU10141"/>
    </source>
</evidence>
<evidence type="ECO:0000313" key="3">
    <source>
        <dbReference type="EMBL" id="CAJ2509301.1"/>
    </source>
</evidence>
<dbReference type="EMBL" id="CAUWAG010000012">
    <property type="protein sequence ID" value="CAJ2509301.1"/>
    <property type="molecule type" value="Genomic_DNA"/>
</dbReference>
<reference evidence="3" key="1">
    <citation type="submission" date="2023-10" db="EMBL/GenBank/DDBJ databases">
        <authorList>
            <person name="Hackl T."/>
        </authorList>
    </citation>
    <scope>NUCLEOTIDE SEQUENCE</scope>
</reference>
<dbReference type="GO" id="GO:0004672">
    <property type="term" value="F:protein kinase activity"/>
    <property type="evidence" value="ECO:0007669"/>
    <property type="project" value="InterPro"/>
</dbReference>
<dbReference type="InterPro" id="IPR000719">
    <property type="entry name" value="Prot_kinase_dom"/>
</dbReference>
<dbReference type="Proteomes" id="UP001295740">
    <property type="component" value="Unassembled WGS sequence"/>
</dbReference>
<keyword evidence="4" id="KW-1185">Reference proteome</keyword>
<proteinExistence type="predicted"/>
<evidence type="ECO:0000313" key="4">
    <source>
        <dbReference type="Proteomes" id="UP001295740"/>
    </source>
</evidence>
<organism evidence="3 4">
    <name type="scientific">Anthostomella pinea</name>
    <dbReference type="NCBI Taxonomy" id="933095"/>
    <lineage>
        <taxon>Eukaryota</taxon>
        <taxon>Fungi</taxon>
        <taxon>Dikarya</taxon>
        <taxon>Ascomycota</taxon>
        <taxon>Pezizomycotina</taxon>
        <taxon>Sordariomycetes</taxon>
        <taxon>Xylariomycetidae</taxon>
        <taxon>Xylariales</taxon>
        <taxon>Xylariaceae</taxon>
        <taxon>Anthostomella</taxon>
    </lineage>
</organism>
<dbReference type="InterPro" id="IPR011009">
    <property type="entry name" value="Kinase-like_dom_sf"/>
</dbReference>
<dbReference type="SUPFAM" id="SSF56112">
    <property type="entry name" value="Protein kinase-like (PK-like)"/>
    <property type="match status" value="1"/>
</dbReference>
<dbReference type="PROSITE" id="PS00107">
    <property type="entry name" value="PROTEIN_KINASE_ATP"/>
    <property type="match status" value="1"/>
</dbReference>
<evidence type="ECO:0000259" key="2">
    <source>
        <dbReference type="SMART" id="SM00220"/>
    </source>
</evidence>
<accession>A0AAI8YJ92</accession>
<protein>
    <submittedName>
        <fullName evidence="3">Uu.00g143270.m01.CDS01</fullName>
    </submittedName>
</protein>
<feature type="domain" description="Protein kinase" evidence="2">
    <location>
        <begin position="52"/>
        <end position="334"/>
    </location>
</feature>
<sequence length="381" mass="42137">MAATPAAPPAAPAPTFDFNLSSINELLNQGNNAVITDERVAEIKNHFTSIRFRYGELIGRGGYGLAFSVRERVGVGVGGGRWRMLAVKRALRGENEGDLREEIKWMRRLSGSAPIARVIATRDDPAPPSRGARRFRQLVNRVRGKREGFLIGLKGPVLVVEYMENADLARLWTRLYQFDQLLPNRILWAFFLCFGDCADRWQRAWADGAWGYTRGKHHARRHGRLPRTHLVPVLKFIDFGKAKEDLGVETNALDICRVMLNMIARKVVVVGVARAVSTYKGYQTMATEILPQGNGARYPTLDDDLRDFLARCLAERPADRPSLAEMLATAEAAVSNKDAAPFAPNEALETDEAIRALLKRLVYDADTGVSLTAALGGGPPS</sequence>
<keyword evidence="1" id="KW-0067">ATP-binding</keyword>
<name>A0AAI8YJ92_9PEZI</name>
<keyword evidence="1" id="KW-0547">Nucleotide-binding</keyword>
<dbReference type="GO" id="GO:0005524">
    <property type="term" value="F:ATP binding"/>
    <property type="evidence" value="ECO:0007669"/>
    <property type="project" value="UniProtKB-UniRule"/>
</dbReference>
<gene>
    <name evidence="3" type="ORF">KHLLAP_LOCUS9769</name>
</gene>
<dbReference type="AlphaFoldDB" id="A0AAI8YJ92"/>
<feature type="binding site" evidence="1">
    <location>
        <position position="88"/>
    </location>
    <ligand>
        <name>ATP</name>
        <dbReference type="ChEBI" id="CHEBI:30616"/>
    </ligand>
</feature>
<comment type="caution">
    <text evidence="3">The sequence shown here is derived from an EMBL/GenBank/DDBJ whole genome shotgun (WGS) entry which is preliminary data.</text>
</comment>
<dbReference type="InterPro" id="IPR017441">
    <property type="entry name" value="Protein_kinase_ATP_BS"/>
</dbReference>